<dbReference type="WBParaSite" id="HDID_0000776301-mRNA-1">
    <property type="protein sequence ID" value="HDID_0000776301-mRNA-1"/>
    <property type="gene ID" value="HDID_0000776301"/>
</dbReference>
<feature type="compositionally biased region" description="Polar residues" evidence="1">
    <location>
        <begin position="42"/>
        <end position="81"/>
    </location>
</feature>
<feature type="compositionally biased region" description="Polar residues" evidence="1">
    <location>
        <begin position="1"/>
        <end position="24"/>
    </location>
</feature>
<evidence type="ECO:0000256" key="1">
    <source>
        <dbReference type="SAM" id="MobiDB-lite"/>
    </source>
</evidence>
<dbReference type="AlphaFoldDB" id="A0A0R3SRG6"/>
<evidence type="ECO:0000313" key="6">
    <source>
        <dbReference type="WBParaSite" id="HDID_0000776301-mRNA-1"/>
    </source>
</evidence>
<sequence>MGSLTSKQSSGNTVTTRNHPSGENSFQQFSSSLRRSLRIKNRSTNASDGSRPQSQLSPSDLSTTPSRVKSGLSQNFQQPPRSATAPTPPAISETVNVLSTLKVAPPPVSEPPKVNVPQEEVNKAMDILKGAIEAKGEEVEKVPNKKSYEGGEKVEAKADEGRLQVENILSRLAPADKSGEQSPEVETVKKPAAASLLAALEKRKAKMDGVEKIDSHPSPEVSNVLESIAAGSAAIRSHEAASLMATFTVPPPERTEATSKVVEAGSKADIPREEVNKAMDILKGAIEAKGEEVEKVPNKKSYEGGEKVEAKADEGRLQVENILSRLAPADKSGEQSPEVETVKKPAAASLLAALEKRKAKMDGVEKIDSHPSPEVSNVLESIAAGSAAIRSHEAASLMAALTSSPERTEAAKKSDEKAEY</sequence>
<name>A0A0R3SRG6_HYMDI</name>
<gene>
    <name evidence="2" type="ORF">HDID_LOCUS7761</name>
    <name evidence="3" type="ORF">WMSIL1_LOCUS12400</name>
</gene>
<reference evidence="3 5" key="3">
    <citation type="submission" date="2019-07" db="EMBL/GenBank/DDBJ databases">
        <authorList>
            <person name="Jastrzebski P J."/>
            <person name="Paukszto L."/>
            <person name="Jastrzebski P J."/>
        </authorList>
    </citation>
    <scope>NUCLEOTIDE SEQUENCE [LARGE SCALE GENOMIC DNA]</scope>
    <source>
        <strain evidence="3 5">WMS-il1</strain>
    </source>
</reference>
<accession>A0A0R3SRG6</accession>
<feature type="compositionally biased region" description="Basic and acidic residues" evidence="1">
    <location>
        <begin position="406"/>
        <end position="420"/>
    </location>
</feature>
<dbReference type="Proteomes" id="UP000321570">
    <property type="component" value="Unassembled WGS sequence"/>
</dbReference>
<dbReference type="EMBL" id="UYSG01010975">
    <property type="protein sequence ID" value="VDL60079.1"/>
    <property type="molecule type" value="Genomic_DNA"/>
</dbReference>
<dbReference type="Proteomes" id="UP000274504">
    <property type="component" value="Unassembled WGS sequence"/>
</dbReference>
<reference evidence="6" key="1">
    <citation type="submission" date="2017-02" db="UniProtKB">
        <authorList>
            <consortium name="WormBaseParasite"/>
        </authorList>
    </citation>
    <scope>IDENTIFICATION</scope>
</reference>
<dbReference type="OrthoDB" id="6271770at2759"/>
<keyword evidence="5" id="KW-1185">Reference proteome</keyword>
<dbReference type="EMBL" id="CABIJS010000632">
    <property type="protein sequence ID" value="VUZ54350.1"/>
    <property type="molecule type" value="Genomic_DNA"/>
</dbReference>
<evidence type="ECO:0000313" key="3">
    <source>
        <dbReference type="EMBL" id="VUZ54350.1"/>
    </source>
</evidence>
<protein>
    <submittedName>
        <fullName evidence="6">WH2 domain-containing protein</fullName>
    </submittedName>
</protein>
<feature type="region of interest" description="Disordered" evidence="1">
    <location>
        <begin position="399"/>
        <end position="420"/>
    </location>
</feature>
<evidence type="ECO:0000313" key="5">
    <source>
        <dbReference type="Proteomes" id="UP000321570"/>
    </source>
</evidence>
<feature type="compositionally biased region" description="Low complexity" evidence="1">
    <location>
        <begin position="25"/>
        <end position="34"/>
    </location>
</feature>
<organism evidence="6">
    <name type="scientific">Hymenolepis diminuta</name>
    <name type="common">Rat tapeworm</name>
    <dbReference type="NCBI Taxonomy" id="6216"/>
    <lineage>
        <taxon>Eukaryota</taxon>
        <taxon>Metazoa</taxon>
        <taxon>Spiralia</taxon>
        <taxon>Lophotrochozoa</taxon>
        <taxon>Platyhelminthes</taxon>
        <taxon>Cestoda</taxon>
        <taxon>Eucestoda</taxon>
        <taxon>Cyclophyllidea</taxon>
        <taxon>Hymenolepididae</taxon>
        <taxon>Hymenolepis</taxon>
    </lineage>
</organism>
<reference evidence="2 4" key="2">
    <citation type="submission" date="2018-11" db="EMBL/GenBank/DDBJ databases">
        <authorList>
            <consortium name="Pathogen Informatics"/>
        </authorList>
    </citation>
    <scope>NUCLEOTIDE SEQUENCE [LARGE SCALE GENOMIC DNA]</scope>
</reference>
<feature type="region of interest" description="Disordered" evidence="1">
    <location>
        <begin position="1"/>
        <end position="90"/>
    </location>
</feature>
<evidence type="ECO:0000313" key="2">
    <source>
        <dbReference type="EMBL" id="VDL60079.1"/>
    </source>
</evidence>
<evidence type="ECO:0000313" key="4">
    <source>
        <dbReference type="Proteomes" id="UP000274504"/>
    </source>
</evidence>
<proteinExistence type="predicted"/>